<feature type="region of interest" description="Disordered" evidence="1">
    <location>
        <begin position="1"/>
        <end position="20"/>
    </location>
</feature>
<evidence type="ECO:0000313" key="3">
    <source>
        <dbReference type="EMBL" id="RVT94629.1"/>
    </source>
</evidence>
<reference evidence="3 4" key="1">
    <citation type="submission" date="2019-01" db="EMBL/GenBank/DDBJ databases">
        <authorList>
            <person name="Chen W.-M."/>
        </authorList>
    </citation>
    <scope>NUCLEOTIDE SEQUENCE [LARGE SCALE GENOMIC DNA]</scope>
    <source>
        <strain evidence="3 4">CCP-7</strain>
    </source>
</reference>
<evidence type="ECO:0000313" key="4">
    <source>
        <dbReference type="Proteomes" id="UP000282971"/>
    </source>
</evidence>
<comment type="caution">
    <text evidence="3">The sequence shown here is derived from an EMBL/GenBank/DDBJ whole genome shotgun (WGS) entry which is preliminary data.</text>
</comment>
<feature type="domain" description="Flagellar protein FlgJ N-terminal" evidence="2">
    <location>
        <begin position="42"/>
        <end position="88"/>
    </location>
</feature>
<dbReference type="PRINTS" id="PR01002">
    <property type="entry name" value="FLGFLGJ"/>
</dbReference>
<name>A0A437MAF7_9SPHN</name>
<protein>
    <submittedName>
        <fullName evidence="3">Rod-binding protein</fullName>
    </submittedName>
</protein>
<feature type="compositionally biased region" description="Low complexity" evidence="1">
    <location>
        <begin position="96"/>
        <end position="114"/>
    </location>
</feature>
<sequence>MIGNVTSITGAPNTDSKSSDLEQLKAVSKQFEAVFLRQILSSARQSKLGDDIMGSDATDQFRDMQDARLADNMADKGVFGVADLLVKQFAARVGGATPAADATAKPATTEAETK</sequence>
<dbReference type="Pfam" id="PF10135">
    <property type="entry name" value="Rod-binding"/>
    <property type="match status" value="1"/>
</dbReference>
<dbReference type="InterPro" id="IPR019301">
    <property type="entry name" value="Flagellar_prot_FlgJ_N"/>
</dbReference>
<dbReference type="OrthoDB" id="8481704at2"/>
<feature type="compositionally biased region" description="Polar residues" evidence="1">
    <location>
        <begin position="1"/>
        <end position="16"/>
    </location>
</feature>
<dbReference type="Proteomes" id="UP000282971">
    <property type="component" value="Unassembled WGS sequence"/>
</dbReference>
<dbReference type="AlphaFoldDB" id="A0A437MAF7"/>
<gene>
    <name evidence="3" type="ORF">EOD43_12580</name>
</gene>
<organism evidence="3 4">
    <name type="scientific">Sphingomonas crocodyli</name>
    <dbReference type="NCBI Taxonomy" id="1979270"/>
    <lineage>
        <taxon>Bacteria</taxon>
        <taxon>Pseudomonadati</taxon>
        <taxon>Pseudomonadota</taxon>
        <taxon>Alphaproteobacteria</taxon>
        <taxon>Sphingomonadales</taxon>
        <taxon>Sphingomonadaceae</taxon>
        <taxon>Sphingomonas</taxon>
    </lineage>
</organism>
<keyword evidence="4" id="KW-1185">Reference proteome</keyword>
<evidence type="ECO:0000256" key="1">
    <source>
        <dbReference type="SAM" id="MobiDB-lite"/>
    </source>
</evidence>
<dbReference type="RefSeq" id="WP_127744203.1">
    <property type="nucleotide sequence ID" value="NZ_SACN01000001.1"/>
</dbReference>
<evidence type="ECO:0000259" key="2">
    <source>
        <dbReference type="Pfam" id="PF10135"/>
    </source>
</evidence>
<proteinExistence type="predicted"/>
<accession>A0A437MAF7</accession>
<dbReference type="EMBL" id="SACN01000001">
    <property type="protein sequence ID" value="RVT94629.1"/>
    <property type="molecule type" value="Genomic_DNA"/>
</dbReference>
<feature type="region of interest" description="Disordered" evidence="1">
    <location>
        <begin position="95"/>
        <end position="114"/>
    </location>
</feature>